<accession>A0ABP9ARD5</accession>
<evidence type="ECO:0008006" key="3">
    <source>
        <dbReference type="Google" id="ProtNLM"/>
    </source>
</evidence>
<protein>
    <recommendedName>
        <fullName evidence="3">Gliding motility-associated C-terminal domain-containing protein</fullName>
    </recommendedName>
</protein>
<proteinExistence type="predicted"/>
<evidence type="ECO:0000313" key="1">
    <source>
        <dbReference type="EMBL" id="GAA4784605.1"/>
    </source>
</evidence>
<comment type="caution">
    <text evidence="1">The sequence shown here is derived from an EMBL/GenBank/DDBJ whole genome shotgun (WGS) entry which is preliminary data.</text>
</comment>
<keyword evidence="2" id="KW-1185">Reference proteome</keyword>
<organism evidence="1 2">
    <name type="scientific">Olivibacter ginsenosidimutans</name>
    <dbReference type="NCBI Taxonomy" id="1176537"/>
    <lineage>
        <taxon>Bacteria</taxon>
        <taxon>Pseudomonadati</taxon>
        <taxon>Bacteroidota</taxon>
        <taxon>Sphingobacteriia</taxon>
        <taxon>Sphingobacteriales</taxon>
        <taxon>Sphingobacteriaceae</taxon>
        <taxon>Olivibacter</taxon>
    </lineage>
</organism>
<name>A0ABP9ARD5_9SPHI</name>
<sequence>MVDLKTQDAILVPASQRSSLSTNVAASSGYNFQWNGSFNGGVFFNETYYNDDNDRRLIIKLIHDLYPSDAYNKSSSIYSLYVNQESKKIFGWGANKTAFDVKIKYDVFEENVPPLQPGYTLLGGSELDWQKGSTKGPYTFTLINVFGRNPKRFASSFRIWSQGVPNNPTTI</sequence>
<dbReference type="EMBL" id="BAABIQ010000005">
    <property type="protein sequence ID" value="GAA4784605.1"/>
    <property type="molecule type" value="Genomic_DNA"/>
</dbReference>
<reference evidence="2" key="1">
    <citation type="journal article" date="2019" name="Int. J. Syst. Evol. Microbiol.">
        <title>The Global Catalogue of Microorganisms (GCM) 10K type strain sequencing project: providing services to taxonomists for standard genome sequencing and annotation.</title>
        <authorList>
            <consortium name="The Broad Institute Genomics Platform"/>
            <consortium name="The Broad Institute Genome Sequencing Center for Infectious Disease"/>
            <person name="Wu L."/>
            <person name="Ma J."/>
        </authorList>
    </citation>
    <scope>NUCLEOTIDE SEQUENCE [LARGE SCALE GENOMIC DNA]</scope>
    <source>
        <strain evidence="2">JCM 18200</strain>
    </source>
</reference>
<dbReference type="RefSeq" id="WP_345230663.1">
    <property type="nucleotide sequence ID" value="NZ_BAABIQ010000005.1"/>
</dbReference>
<dbReference type="Proteomes" id="UP001501411">
    <property type="component" value="Unassembled WGS sequence"/>
</dbReference>
<gene>
    <name evidence="1" type="ORF">GCM10023231_10410</name>
</gene>
<evidence type="ECO:0000313" key="2">
    <source>
        <dbReference type="Proteomes" id="UP001501411"/>
    </source>
</evidence>